<evidence type="ECO:0000313" key="2">
    <source>
        <dbReference type="Proteomes" id="UP000190837"/>
    </source>
</evidence>
<protein>
    <submittedName>
        <fullName evidence="1">Phosphohistidine phosphatase SixA</fullName>
    </submittedName>
</protein>
<sequence length="144" mass="15763">MQLILWRHASASHYTGYDRALDPIGHKQAEQGGQWLAAHYPATPVYTSSALRAQETAAHYPQPAQAFSALNPGKSANAILDFLLDAGEERLIAVGHLPWIGQLAAYLRGEQGYFPFNHGMILVFDGDTSGWQMRASFQPQPVSG</sequence>
<dbReference type="SMART" id="SM00855">
    <property type="entry name" value="PGAM"/>
    <property type="match status" value="1"/>
</dbReference>
<dbReference type="RefSeq" id="WP_079541294.1">
    <property type="nucleotide sequence ID" value="NZ_CAUPBE010000029.1"/>
</dbReference>
<proteinExistence type="predicted"/>
<dbReference type="Pfam" id="PF00300">
    <property type="entry name" value="His_Phos_1"/>
    <property type="match status" value="1"/>
</dbReference>
<accession>A0A1C3HPF7</accession>
<dbReference type="InterPro" id="IPR013078">
    <property type="entry name" value="His_Pase_superF_clade-1"/>
</dbReference>
<dbReference type="Proteomes" id="UP000190837">
    <property type="component" value="Unassembled WGS sequence"/>
</dbReference>
<dbReference type="AlphaFoldDB" id="A0A1C3HPF7"/>
<dbReference type="InterPro" id="IPR029033">
    <property type="entry name" value="His_PPase_superfam"/>
</dbReference>
<name>A0A1C3HPF7_9GAMM</name>
<dbReference type="EMBL" id="FKLO01000060">
    <property type="protein sequence ID" value="SAZ05321.1"/>
    <property type="molecule type" value="Genomic_DNA"/>
</dbReference>
<organism evidence="1 2">
    <name type="scientific">Cardiobacterium hominis</name>
    <dbReference type="NCBI Taxonomy" id="2718"/>
    <lineage>
        <taxon>Bacteria</taxon>
        <taxon>Pseudomonadati</taxon>
        <taxon>Pseudomonadota</taxon>
        <taxon>Gammaproteobacteria</taxon>
        <taxon>Cardiobacteriales</taxon>
        <taxon>Cardiobacteriaceae</taxon>
        <taxon>Cardiobacterium</taxon>
    </lineage>
</organism>
<dbReference type="SUPFAM" id="SSF53254">
    <property type="entry name" value="Phosphoglycerate mutase-like"/>
    <property type="match status" value="1"/>
</dbReference>
<gene>
    <name evidence="1" type="ORF">CHUV0807_1769</name>
</gene>
<evidence type="ECO:0000313" key="1">
    <source>
        <dbReference type="EMBL" id="SAZ05321.1"/>
    </source>
</evidence>
<dbReference type="CDD" id="cd07067">
    <property type="entry name" value="HP_PGM_like"/>
    <property type="match status" value="1"/>
</dbReference>
<dbReference type="Gene3D" id="3.40.50.1240">
    <property type="entry name" value="Phosphoglycerate mutase-like"/>
    <property type="match status" value="1"/>
</dbReference>
<reference evidence="2" key="1">
    <citation type="submission" date="2016-04" db="EMBL/GenBank/DDBJ databases">
        <authorList>
            <person name="Tagini F."/>
        </authorList>
    </citation>
    <scope>NUCLEOTIDE SEQUENCE [LARGE SCALE GENOMIC DNA]</scope>
    <source>
        <strain evidence="2">CHUV0807</strain>
    </source>
</reference>